<reference evidence="2 3" key="1">
    <citation type="submission" date="2020-08" db="EMBL/GenBank/DDBJ databases">
        <title>Genomic Encyclopedia of Type Strains, Phase IV (KMG-IV): sequencing the most valuable type-strain genomes for metagenomic binning, comparative biology and taxonomic classification.</title>
        <authorList>
            <person name="Goeker M."/>
        </authorList>
    </citation>
    <scope>NUCLEOTIDE SEQUENCE [LARGE SCALE GENOMIC DNA]</scope>
    <source>
        <strain evidence="2 3">YIM 65646</strain>
    </source>
</reference>
<feature type="domain" description="AB hydrolase-1" evidence="1">
    <location>
        <begin position="27"/>
        <end position="261"/>
    </location>
</feature>
<protein>
    <submittedName>
        <fullName evidence="2">Pimeloyl-ACP methyl ester carboxylesterase</fullName>
    </submittedName>
</protein>
<dbReference type="Pfam" id="PF12697">
    <property type="entry name" value="Abhydrolase_6"/>
    <property type="match status" value="1"/>
</dbReference>
<accession>A0A841FJ34</accession>
<dbReference type="EMBL" id="JACHGT010000003">
    <property type="protein sequence ID" value="MBB6033562.1"/>
    <property type="molecule type" value="Genomic_DNA"/>
</dbReference>
<name>A0A841FJ34_9ACTN</name>
<organism evidence="2 3">
    <name type="scientific">Phytomonospora endophytica</name>
    <dbReference type="NCBI Taxonomy" id="714109"/>
    <lineage>
        <taxon>Bacteria</taxon>
        <taxon>Bacillati</taxon>
        <taxon>Actinomycetota</taxon>
        <taxon>Actinomycetes</taxon>
        <taxon>Micromonosporales</taxon>
        <taxon>Micromonosporaceae</taxon>
        <taxon>Phytomonospora</taxon>
    </lineage>
</organism>
<keyword evidence="3" id="KW-1185">Reference proteome</keyword>
<dbReference type="PANTHER" id="PTHR43689:SF8">
    <property type="entry name" value="ALPHA_BETA-HYDROLASES SUPERFAMILY PROTEIN"/>
    <property type="match status" value="1"/>
</dbReference>
<dbReference type="RefSeq" id="WP_184786464.1">
    <property type="nucleotide sequence ID" value="NZ_BONT01000014.1"/>
</dbReference>
<dbReference type="SUPFAM" id="SSF53474">
    <property type="entry name" value="alpha/beta-Hydrolases"/>
    <property type="match status" value="1"/>
</dbReference>
<comment type="caution">
    <text evidence="2">The sequence shown here is derived from an EMBL/GenBank/DDBJ whole genome shotgun (WGS) entry which is preliminary data.</text>
</comment>
<dbReference type="InterPro" id="IPR000073">
    <property type="entry name" value="AB_hydrolase_1"/>
</dbReference>
<gene>
    <name evidence="2" type="ORF">HNR73_001412</name>
</gene>
<evidence type="ECO:0000313" key="3">
    <source>
        <dbReference type="Proteomes" id="UP000548476"/>
    </source>
</evidence>
<evidence type="ECO:0000259" key="1">
    <source>
        <dbReference type="Pfam" id="PF12697"/>
    </source>
</evidence>
<evidence type="ECO:0000313" key="2">
    <source>
        <dbReference type="EMBL" id="MBB6033562.1"/>
    </source>
</evidence>
<dbReference type="AlphaFoldDB" id="A0A841FJ34"/>
<dbReference type="Gene3D" id="3.40.50.1820">
    <property type="entry name" value="alpha/beta hydrolase"/>
    <property type="match status" value="1"/>
</dbReference>
<sequence>MTEQNEKFVDVPGGHLHRRIGGEGRDVVLLNPGAADLRTWDTVTPWLERIARVTTFDYRDTGLSSTATEPYSELDDIAAVLTDAGVRDAVLVGVSDGARRALAFAHRHPERVSHVVAVAGSFGEFPDPTPEEEASRRVMREHFARLEKVHAADGLQARAEGDIDGWAPALDAHQRRRMVGLQLANTYWVLLEEYLGTELDPPVKHRFAELAVPVSVLVGERDFEATRLWARRLAAQVPDATLTVLPEADHFPMLSAPEAFERHLRGVLG</sequence>
<dbReference type="GO" id="GO:0003824">
    <property type="term" value="F:catalytic activity"/>
    <property type="evidence" value="ECO:0007669"/>
    <property type="project" value="UniProtKB-ARBA"/>
</dbReference>
<dbReference type="Proteomes" id="UP000548476">
    <property type="component" value="Unassembled WGS sequence"/>
</dbReference>
<dbReference type="InterPro" id="IPR029058">
    <property type="entry name" value="AB_hydrolase_fold"/>
</dbReference>
<dbReference type="PANTHER" id="PTHR43689">
    <property type="entry name" value="HYDROLASE"/>
    <property type="match status" value="1"/>
</dbReference>
<proteinExistence type="predicted"/>